<accession>A0ABV2XWF8</accession>
<reference evidence="3 4" key="1">
    <citation type="submission" date="2024-06" db="EMBL/GenBank/DDBJ databases">
        <title>The Natural Products Discovery Center: Release of the First 8490 Sequenced Strains for Exploring Actinobacteria Biosynthetic Diversity.</title>
        <authorList>
            <person name="Kalkreuter E."/>
            <person name="Kautsar S.A."/>
            <person name="Yang D."/>
            <person name="Bader C.D."/>
            <person name="Teijaro C.N."/>
            <person name="Fluegel L."/>
            <person name="Davis C.M."/>
            <person name="Simpson J.R."/>
            <person name="Lauterbach L."/>
            <person name="Steele A.D."/>
            <person name="Gui C."/>
            <person name="Meng S."/>
            <person name="Li G."/>
            <person name="Viehrig K."/>
            <person name="Ye F."/>
            <person name="Su P."/>
            <person name="Kiefer A.F."/>
            <person name="Nichols A."/>
            <person name="Cepeda A.J."/>
            <person name="Yan W."/>
            <person name="Fan B."/>
            <person name="Jiang Y."/>
            <person name="Adhikari A."/>
            <person name="Zheng C.-J."/>
            <person name="Schuster L."/>
            <person name="Cowan T.M."/>
            <person name="Smanski M.J."/>
            <person name="Chevrette M.G."/>
            <person name="De Carvalho L.P.S."/>
            <person name="Shen B."/>
        </authorList>
    </citation>
    <scope>NUCLEOTIDE SEQUENCE [LARGE SCALE GENOMIC DNA]</scope>
    <source>
        <strain evidence="3 4">NPDC019583</strain>
    </source>
</reference>
<dbReference type="InterPro" id="IPR035418">
    <property type="entry name" value="AraC-bd_2"/>
</dbReference>
<protein>
    <recommendedName>
        <fullName evidence="2">Transcription regulator HTH AraC- type ligand binding domain-containing protein</fullName>
    </recommendedName>
</protein>
<dbReference type="Proteomes" id="UP001550603">
    <property type="component" value="Unassembled WGS sequence"/>
</dbReference>
<gene>
    <name evidence="3" type="ORF">ABZ568_18400</name>
</gene>
<feature type="domain" description="Transcription regulator HTH AraC- type ligand binding" evidence="2">
    <location>
        <begin position="19"/>
        <end position="110"/>
    </location>
</feature>
<evidence type="ECO:0000313" key="4">
    <source>
        <dbReference type="Proteomes" id="UP001550603"/>
    </source>
</evidence>
<sequence length="113" mass="12358">MSVVLSTASLPATDRTERWHDAVSRAFVPLDARLLEDDPSPGRIVSGRLGSLRVSHVEAGPQVVTRSRRLIARDGKEILTLTLQRRGSAIKEQDGREAHIEPGDFSLSDSCGR</sequence>
<proteinExistence type="predicted"/>
<name>A0ABV2XWF8_9ACTN</name>
<comment type="caution">
    <text evidence="3">The sequence shown here is derived from an EMBL/GenBank/DDBJ whole genome shotgun (WGS) entry which is preliminary data.</text>
</comment>
<evidence type="ECO:0000256" key="1">
    <source>
        <dbReference type="SAM" id="MobiDB-lite"/>
    </source>
</evidence>
<keyword evidence="4" id="KW-1185">Reference proteome</keyword>
<evidence type="ECO:0000259" key="2">
    <source>
        <dbReference type="Pfam" id="PF14525"/>
    </source>
</evidence>
<evidence type="ECO:0000313" key="3">
    <source>
        <dbReference type="EMBL" id="MEU2268335.1"/>
    </source>
</evidence>
<dbReference type="Pfam" id="PF14525">
    <property type="entry name" value="AraC_binding_2"/>
    <property type="match status" value="1"/>
</dbReference>
<organism evidence="3 4">
    <name type="scientific">Streptomyces olindensis</name>
    <dbReference type="NCBI Taxonomy" id="358823"/>
    <lineage>
        <taxon>Bacteria</taxon>
        <taxon>Bacillati</taxon>
        <taxon>Actinomycetota</taxon>
        <taxon>Actinomycetes</taxon>
        <taxon>Kitasatosporales</taxon>
        <taxon>Streptomycetaceae</taxon>
        <taxon>Streptomyces</taxon>
    </lineage>
</organism>
<feature type="compositionally biased region" description="Basic and acidic residues" evidence="1">
    <location>
        <begin position="90"/>
        <end position="102"/>
    </location>
</feature>
<dbReference type="EMBL" id="JBEYBN010000023">
    <property type="protein sequence ID" value="MEU2268335.1"/>
    <property type="molecule type" value="Genomic_DNA"/>
</dbReference>
<feature type="region of interest" description="Disordered" evidence="1">
    <location>
        <begin position="90"/>
        <end position="113"/>
    </location>
</feature>